<dbReference type="GO" id="GO:0006955">
    <property type="term" value="P:immune response"/>
    <property type="evidence" value="ECO:0007669"/>
    <property type="project" value="TreeGrafter"/>
</dbReference>
<dbReference type="AlphaFoldDB" id="A0A667ZNJ4"/>
<accession>A0A667ZNJ4</accession>
<dbReference type="Proteomes" id="UP000472263">
    <property type="component" value="Chromosome 7"/>
</dbReference>
<dbReference type="GeneTree" id="ENSGT00940000160560"/>
<reference evidence="1" key="1">
    <citation type="submission" date="2019-06" db="EMBL/GenBank/DDBJ databases">
        <authorList>
            <consortium name="Wellcome Sanger Institute Data Sharing"/>
        </authorList>
    </citation>
    <scope>NUCLEOTIDE SEQUENCE [LARGE SCALE GENOMIC DNA]</scope>
</reference>
<dbReference type="Ensembl" id="ENSMMDT00005043305.1">
    <property type="protein sequence ID" value="ENSMMDP00005042447.1"/>
    <property type="gene ID" value="ENSMMDG00005019574.1"/>
</dbReference>
<dbReference type="PANTHER" id="PTHR14241:SF1">
    <property type="entry name" value="INTERFERON-INDUCED PROTEIN 44-RELATED"/>
    <property type="match status" value="1"/>
</dbReference>
<dbReference type="SUPFAM" id="SSF52540">
    <property type="entry name" value="P-loop containing nucleoside triphosphate hydrolases"/>
    <property type="match status" value="1"/>
</dbReference>
<proteinExistence type="predicted"/>
<sequence length="254" mass="28607">PWEDYKPYKDDVQHLRILLHGLVGAGKSSFINSVDSVLQGRITGRALADANTGQSFTKKYNTYKFQKGQPGDFYPYVFNDTMGLEMDKKGGVHPEDIKLAMKGHVKDGYMYNPGSKLSEDSQHYNAEPTLNDKVQVLVCVVPADKAALLTQDDVRKIRDIRETASDLGIPQLAVITKIDLACPLIEKDLKNVYKSKYLKETKFSDLVGIPMNCIFPVKNYHEEIDVNDDVDSLILSVLRRIINCGEDFINNMET</sequence>
<dbReference type="InParanoid" id="A0A667ZNJ4"/>
<reference evidence="1" key="2">
    <citation type="submission" date="2025-08" db="UniProtKB">
        <authorList>
            <consortium name="Ensembl"/>
        </authorList>
    </citation>
    <scope>IDENTIFICATION</scope>
</reference>
<keyword evidence="2" id="KW-1185">Reference proteome</keyword>
<gene>
    <name evidence="1" type="primary">LOC115361796</name>
</gene>
<protein>
    <recommendedName>
        <fullName evidence="3">G domain-containing protein</fullName>
    </recommendedName>
</protein>
<reference evidence="1" key="3">
    <citation type="submission" date="2025-09" db="UniProtKB">
        <authorList>
            <consortium name="Ensembl"/>
        </authorList>
    </citation>
    <scope>IDENTIFICATION</scope>
</reference>
<organism evidence="1 2">
    <name type="scientific">Myripristis murdjan</name>
    <name type="common">pinecone soldierfish</name>
    <dbReference type="NCBI Taxonomy" id="586833"/>
    <lineage>
        <taxon>Eukaryota</taxon>
        <taxon>Metazoa</taxon>
        <taxon>Chordata</taxon>
        <taxon>Craniata</taxon>
        <taxon>Vertebrata</taxon>
        <taxon>Euteleostomi</taxon>
        <taxon>Actinopterygii</taxon>
        <taxon>Neopterygii</taxon>
        <taxon>Teleostei</taxon>
        <taxon>Neoteleostei</taxon>
        <taxon>Acanthomorphata</taxon>
        <taxon>Holocentriformes</taxon>
        <taxon>Holocentridae</taxon>
        <taxon>Myripristis</taxon>
    </lineage>
</organism>
<dbReference type="FunCoup" id="A0A667ZNJ4">
    <property type="interactions" value="1"/>
</dbReference>
<name>A0A667ZNJ4_9TELE</name>
<evidence type="ECO:0008006" key="3">
    <source>
        <dbReference type="Google" id="ProtNLM"/>
    </source>
</evidence>
<evidence type="ECO:0000313" key="1">
    <source>
        <dbReference type="Ensembl" id="ENSMMDP00005042447.1"/>
    </source>
</evidence>
<dbReference type="Gene3D" id="3.40.50.300">
    <property type="entry name" value="P-loop containing nucleotide triphosphate hydrolases"/>
    <property type="match status" value="1"/>
</dbReference>
<evidence type="ECO:0000313" key="2">
    <source>
        <dbReference type="Proteomes" id="UP000472263"/>
    </source>
</evidence>
<dbReference type="InterPro" id="IPR027417">
    <property type="entry name" value="P-loop_NTPase"/>
</dbReference>
<dbReference type="PANTHER" id="PTHR14241">
    <property type="entry name" value="INTERFERON-INDUCED PROTEIN 44"/>
    <property type="match status" value="1"/>
</dbReference>